<protein>
    <submittedName>
        <fullName evidence="2">Uncharacterized protein</fullName>
    </submittedName>
</protein>
<accession>A0A381X714</accession>
<gene>
    <name evidence="2" type="ORF">METZ01_LOCUS112867</name>
</gene>
<name>A0A381X714_9ZZZZ</name>
<dbReference type="AlphaFoldDB" id="A0A381X714"/>
<dbReference type="EMBL" id="UINC01013994">
    <property type="protein sequence ID" value="SVA60013.1"/>
    <property type="molecule type" value="Genomic_DNA"/>
</dbReference>
<reference evidence="2" key="1">
    <citation type="submission" date="2018-05" db="EMBL/GenBank/DDBJ databases">
        <authorList>
            <person name="Lanie J.A."/>
            <person name="Ng W.-L."/>
            <person name="Kazmierczak K.M."/>
            <person name="Andrzejewski T.M."/>
            <person name="Davidsen T.M."/>
            <person name="Wayne K.J."/>
            <person name="Tettelin H."/>
            <person name="Glass J.I."/>
            <person name="Rusch D."/>
            <person name="Podicherti R."/>
            <person name="Tsui H.-C.T."/>
            <person name="Winkler M.E."/>
        </authorList>
    </citation>
    <scope>NUCLEOTIDE SEQUENCE</scope>
</reference>
<feature type="non-terminal residue" evidence="2">
    <location>
        <position position="69"/>
    </location>
</feature>
<feature type="region of interest" description="Disordered" evidence="1">
    <location>
        <begin position="36"/>
        <end position="69"/>
    </location>
</feature>
<sequence>MMDLFKFHANPGLNRLVLLLAVLAVMMLGRSYPKAAEEHGDEAAARSHSSQLADAEGGPHAQTLDGLRQ</sequence>
<organism evidence="2">
    <name type="scientific">marine metagenome</name>
    <dbReference type="NCBI Taxonomy" id="408172"/>
    <lineage>
        <taxon>unclassified sequences</taxon>
        <taxon>metagenomes</taxon>
        <taxon>ecological metagenomes</taxon>
    </lineage>
</organism>
<feature type="compositionally biased region" description="Basic and acidic residues" evidence="1">
    <location>
        <begin position="36"/>
        <end position="45"/>
    </location>
</feature>
<proteinExistence type="predicted"/>
<evidence type="ECO:0000313" key="2">
    <source>
        <dbReference type="EMBL" id="SVA60013.1"/>
    </source>
</evidence>
<evidence type="ECO:0000256" key="1">
    <source>
        <dbReference type="SAM" id="MobiDB-lite"/>
    </source>
</evidence>